<evidence type="ECO:0000313" key="4">
    <source>
        <dbReference type="Proteomes" id="UP000198318"/>
    </source>
</evidence>
<feature type="compositionally biased region" description="Pro residues" evidence="1">
    <location>
        <begin position="122"/>
        <end position="131"/>
    </location>
</feature>
<dbReference type="InterPro" id="IPR008613">
    <property type="entry name" value="Excalibur_Ca-bd_domain"/>
</dbReference>
<feature type="domain" description="Excalibur calcium-binding" evidence="2">
    <location>
        <begin position="77"/>
        <end position="114"/>
    </location>
</feature>
<evidence type="ECO:0000256" key="1">
    <source>
        <dbReference type="SAM" id="MobiDB-lite"/>
    </source>
</evidence>
<feature type="compositionally biased region" description="Low complexity" evidence="1">
    <location>
        <begin position="132"/>
        <end position="151"/>
    </location>
</feature>
<dbReference type="PROSITE" id="PS51257">
    <property type="entry name" value="PROKAR_LIPOPROTEIN"/>
    <property type="match status" value="1"/>
</dbReference>
<dbReference type="Proteomes" id="UP000198318">
    <property type="component" value="Unassembled WGS sequence"/>
</dbReference>
<feature type="region of interest" description="Disordered" evidence="1">
    <location>
        <begin position="34"/>
        <end position="189"/>
    </location>
</feature>
<accession>A0A239EJI7</accession>
<feature type="compositionally biased region" description="Low complexity" evidence="1">
    <location>
        <begin position="163"/>
        <end position="189"/>
    </location>
</feature>
<organism evidence="3 4">
    <name type="scientific">Actinomadura meyerae</name>
    <dbReference type="NCBI Taxonomy" id="240840"/>
    <lineage>
        <taxon>Bacteria</taxon>
        <taxon>Bacillati</taxon>
        <taxon>Actinomycetota</taxon>
        <taxon>Actinomycetes</taxon>
        <taxon>Streptosporangiales</taxon>
        <taxon>Thermomonosporaceae</taxon>
        <taxon>Actinomadura</taxon>
    </lineage>
</organism>
<gene>
    <name evidence="3" type="ORF">SAMN05443665_100490</name>
</gene>
<dbReference type="OrthoDB" id="5241375at2"/>
<keyword evidence="4" id="KW-1185">Reference proteome</keyword>
<dbReference type="Pfam" id="PF05901">
    <property type="entry name" value="Excalibur"/>
    <property type="match status" value="1"/>
</dbReference>
<name>A0A239EJI7_9ACTN</name>
<evidence type="ECO:0000313" key="3">
    <source>
        <dbReference type="EMBL" id="SNS44825.1"/>
    </source>
</evidence>
<dbReference type="RefSeq" id="WP_089324996.1">
    <property type="nucleotide sequence ID" value="NZ_FZOR01000004.1"/>
</dbReference>
<proteinExistence type="predicted"/>
<dbReference type="AlphaFoldDB" id="A0A239EJI7"/>
<dbReference type="SMART" id="SM00894">
    <property type="entry name" value="Excalibur"/>
    <property type="match status" value="1"/>
</dbReference>
<sequence length="189" mass="19231">MTAESSRPVKRYFLAALAALAMVLLLGGLASCGGEAHQKASRRSGAPSPPQSSSPAEPPDEGESPSSESRSSGLDPRFRTCAQANAAGYGPYVKGADPEYDWYQDRDQDGIDCEFPGGGPSGPSPASPPTEEPSLSEEPSAPSETPSDSGPSPEPPPSEEPSEPASPGDTPSTPESSEESSGPSSGEPS</sequence>
<reference evidence="3 4" key="1">
    <citation type="submission" date="2017-06" db="EMBL/GenBank/DDBJ databases">
        <authorList>
            <person name="Kim H.J."/>
            <person name="Triplett B.A."/>
        </authorList>
    </citation>
    <scope>NUCLEOTIDE SEQUENCE [LARGE SCALE GENOMIC DNA]</scope>
    <source>
        <strain evidence="3 4">DSM 44715</strain>
    </source>
</reference>
<protein>
    <submittedName>
        <fullName evidence="3">Excalibur calcium-binding domain-containing protein</fullName>
    </submittedName>
</protein>
<evidence type="ECO:0000259" key="2">
    <source>
        <dbReference type="SMART" id="SM00894"/>
    </source>
</evidence>
<dbReference type="EMBL" id="FZOR01000004">
    <property type="protein sequence ID" value="SNS44825.1"/>
    <property type="molecule type" value="Genomic_DNA"/>
</dbReference>